<dbReference type="InterPro" id="IPR050738">
    <property type="entry name" value="Sulfatase"/>
</dbReference>
<proteinExistence type="inferred from homology"/>
<keyword evidence="2 4" id="KW-0378">Hydrolase</keyword>
<dbReference type="AlphaFoldDB" id="A0A5C6AXP4"/>
<dbReference type="SUPFAM" id="SSF53649">
    <property type="entry name" value="Alkaline phosphatase-like"/>
    <property type="match status" value="1"/>
</dbReference>
<dbReference type="RefSeq" id="WP_231741987.1">
    <property type="nucleotide sequence ID" value="NZ_CP151726.1"/>
</dbReference>
<organism evidence="4 5">
    <name type="scientific">Stieleria varia</name>
    <dbReference type="NCBI Taxonomy" id="2528005"/>
    <lineage>
        <taxon>Bacteria</taxon>
        <taxon>Pseudomonadati</taxon>
        <taxon>Planctomycetota</taxon>
        <taxon>Planctomycetia</taxon>
        <taxon>Pirellulales</taxon>
        <taxon>Pirellulaceae</taxon>
        <taxon>Stieleria</taxon>
    </lineage>
</organism>
<dbReference type="Gene3D" id="3.40.720.10">
    <property type="entry name" value="Alkaline Phosphatase, subunit A"/>
    <property type="match status" value="1"/>
</dbReference>
<dbReference type="EMBL" id="SJPN01000003">
    <property type="protein sequence ID" value="TWU04785.1"/>
    <property type="molecule type" value="Genomic_DNA"/>
</dbReference>
<evidence type="ECO:0000259" key="3">
    <source>
        <dbReference type="Pfam" id="PF00884"/>
    </source>
</evidence>
<dbReference type="EC" id="3.1.6.1" evidence="4"/>
<feature type="domain" description="Sulfatase N-terminal" evidence="3">
    <location>
        <begin position="47"/>
        <end position="365"/>
    </location>
</feature>
<dbReference type="PANTHER" id="PTHR42693">
    <property type="entry name" value="ARYLSULFATASE FAMILY MEMBER"/>
    <property type="match status" value="1"/>
</dbReference>
<evidence type="ECO:0000313" key="5">
    <source>
        <dbReference type="Proteomes" id="UP000320176"/>
    </source>
</evidence>
<keyword evidence="5" id="KW-1185">Reference proteome</keyword>
<comment type="caution">
    <text evidence="4">The sequence shown here is derived from an EMBL/GenBank/DDBJ whole genome shotgun (WGS) entry which is preliminary data.</text>
</comment>
<evidence type="ECO:0000256" key="2">
    <source>
        <dbReference type="ARBA" id="ARBA00022801"/>
    </source>
</evidence>
<dbReference type="Gene3D" id="3.30.1120.10">
    <property type="match status" value="1"/>
</dbReference>
<dbReference type="Pfam" id="PF00884">
    <property type="entry name" value="Sulfatase"/>
    <property type="match status" value="1"/>
</dbReference>
<evidence type="ECO:0000256" key="1">
    <source>
        <dbReference type="ARBA" id="ARBA00008779"/>
    </source>
</evidence>
<name>A0A5C6AXP4_9BACT</name>
<sequence>MNSNPTDKTGTQSMNRRVSTFLLGAFFACVPPLAQSHAAERQAAKPPNIVFLLADDLGGGDLGCYGHPYARTPNIDSLAKEGTRFTQFNSTGATCCPARTGLMTAKFTATFVDYPANAGFADRVTITELLNQHGYATGHFGKWHIGPVSTNGTYGIDVINGVNEQPRSGKKKLSDDARGRDAHIYDEAITFIEENKGRPFYVNVWGHISHSKVDPQDALVKRWNGLKVDPGDFPSQMSVKFDSARKFGDVDDAMQHYLADVESLDDAVGRLLKRLDELGLRENTIVVFNSDQGAGMGEFNEGGTRIHMMGCNGPYRGGKHTFWEGGVRVPWIVRWPGHVPAGRIDNQSVLSGVDWLPTLCAVTGIKIDANEFDGEDTSAAWLGKAPHLRTKPLLWKTSNPGSEAYVRIGHWKLLYPTRQRHGSPQLYDIIADPAESNDVAAQHPDVVKRLSAVVQSWNDMLPTQYIKTDDKQD</sequence>
<evidence type="ECO:0000313" key="4">
    <source>
        <dbReference type="EMBL" id="TWU04785.1"/>
    </source>
</evidence>
<dbReference type="GO" id="GO:0004065">
    <property type="term" value="F:arylsulfatase activity"/>
    <property type="evidence" value="ECO:0007669"/>
    <property type="project" value="UniProtKB-EC"/>
</dbReference>
<dbReference type="Proteomes" id="UP000320176">
    <property type="component" value="Unassembled WGS sequence"/>
</dbReference>
<accession>A0A5C6AXP4</accession>
<dbReference type="InterPro" id="IPR017850">
    <property type="entry name" value="Alkaline_phosphatase_core_sf"/>
</dbReference>
<dbReference type="PANTHER" id="PTHR42693:SF53">
    <property type="entry name" value="ENDO-4-O-SULFATASE"/>
    <property type="match status" value="1"/>
</dbReference>
<gene>
    <name evidence="4" type="primary">atsA_34</name>
    <name evidence="4" type="ORF">Pla52n_28290</name>
</gene>
<protein>
    <submittedName>
        <fullName evidence="4">Arylsulfatase</fullName>
        <ecNumber evidence="4">3.1.6.1</ecNumber>
    </submittedName>
</protein>
<comment type="similarity">
    <text evidence="1">Belongs to the sulfatase family.</text>
</comment>
<reference evidence="4 5" key="1">
    <citation type="submission" date="2019-02" db="EMBL/GenBank/DDBJ databases">
        <title>Deep-cultivation of Planctomycetes and their phenomic and genomic characterization uncovers novel biology.</title>
        <authorList>
            <person name="Wiegand S."/>
            <person name="Jogler M."/>
            <person name="Boedeker C."/>
            <person name="Pinto D."/>
            <person name="Vollmers J."/>
            <person name="Rivas-Marin E."/>
            <person name="Kohn T."/>
            <person name="Peeters S.H."/>
            <person name="Heuer A."/>
            <person name="Rast P."/>
            <person name="Oberbeckmann S."/>
            <person name="Bunk B."/>
            <person name="Jeske O."/>
            <person name="Meyerdierks A."/>
            <person name="Storesund J.E."/>
            <person name="Kallscheuer N."/>
            <person name="Luecker S."/>
            <person name="Lage O.M."/>
            <person name="Pohl T."/>
            <person name="Merkel B.J."/>
            <person name="Hornburger P."/>
            <person name="Mueller R.-W."/>
            <person name="Bruemmer F."/>
            <person name="Labrenz M."/>
            <person name="Spormann A.M."/>
            <person name="Op Den Camp H."/>
            <person name="Overmann J."/>
            <person name="Amann R."/>
            <person name="Jetten M.S.M."/>
            <person name="Mascher T."/>
            <person name="Medema M.H."/>
            <person name="Devos D.P."/>
            <person name="Kaster A.-K."/>
            <person name="Ovreas L."/>
            <person name="Rohde M."/>
            <person name="Galperin M.Y."/>
            <person name="Jogler C."/>
        </authorList>
    </citation>
    <scope>NUCLEOTIDE SEQUENCE [LARGE SCALE GENOMIC DNA]</scope>
    <source>
        <strain evidence="4 5">Pla52n</strain>
    </source>
</reference>
<dbReference type="InterPro" id="IPR000917">
    <property type="entry name" value="Sulfatase_N"/>
</dbReference>